<evidence type="ECO:0000256" key="5">
    <source>
        <dbReference type="SAM" id="MobiDB-lite"/>
    </source>
</evidence>
<feature type="transmembrane region" description="Helical" evidence="6">
    <location>
        <begin position="104"/>
        <end position="135"/>
    </location>
</feature>
<evidence type="ECO:0000256" key="3">
    <source>
        <dbReference type="ARBA" id="ARBA00022989"/>
    </source>
</evidence>
<dbReference type="InterPro" id="IPR001046">
    <property type="entry name" value="NRAMP_fam"/>
</dbReference>
<dbReference type="NCBIfam" id="NF037982">
    <property type="entry name" value="Nramp_1"/>
    <property type="match status" value="1"/>
</dbReference>
<keyword evidence="3 6" id="KW-1133">Transmembrane helix</keyword>
<dbReference type="GO" id="GO:0034755">
    <property type="term" value="P:iron ion transmembrane transport"/>
    <property type="evidence" value="ECO:0007669"/>
    <property type="project" value="TreeGrafter"/>
</dbReference>
<sequence length="436" mass="46696">MNQETQQVDGRSNSHSLENPTTEKSLLKYILRVLGPGLLMAGAAIGTSHIVQSTRAGADFGFQLIGLVLLINVLKYPFFEYGHRYAIATGENLLDGYKRMGRGFLYAFLLLAIVSAIASTAAVTFVTVAILQYFVGAVLPPVVWALVIITSCIAILFRGHYRSLDFAMKPIMAVLVVATAVALVAALISLPGASPDFVSPSPWTLTSLAFLIALMGWMPAPIEVSVFQSLWVQAKGRAAGQKVTLKDGRVDFNVGFGLSTLLALVFLSLGALGMHGTGMVLQESGGGFITQLVGVYVQLLGAWAGPVIAIAALATMYSTTLTVIDGYSRAMAVGCRLIAPQLKSPEKLYLMWMGFVASGALLVIMSFAGSLTRLIDVVTIMAFFSAPIYGYLNFRLITSSHTPAALQPGTVMRVLSWIGMIFFVSVGLTYLVIRFV</sequence>
<keyword evidence="2 6" id="KW-0812">Transmembrane</keyword>
<dbReference type="STRING" id="1249552.PS2015_2786"/>
<proteinExistence type="predicted"/>
<feature type="transmembrane region" description="Helical" evidence="6">
    <location>
        <begin position="374"/>
        <end position="394"/>
    </location>
</feature>
<dbReference type="PANTHER" id="PTHR11706:SF3">
    <property type="entry name" value="METAL ION TRANSPORT PROTEIN"/>
    <property type="match status" value="1"/>
</dbReference>
<dbReference type="GO" id="GO:0015086">
    <property type="term" value="F:cadmium ion transmembrane transporter activity"/>
    <property type="evidence" value="ECO:0007669"/>
    <property type="project" value="TreeGrafter"/>
</dbReference>
<dbReference type="EMBL" id="CP013189">
    <property type="protein sequence ID" value="ALO47418.1"/>
    <property type="molecule type" value="Genomic_DNA"/>
</dbReference>
<gene>
    <name evidence="7" type="ORF">PS2015_2786</name>
</gene>
<dbReference type="OrthoDB" id="4858698at2"/>
<evidence type="ECO:0000256" key="6">
    <source>
        <dbReference type="SAM" id="Phobius"/>
    </source>
</evidence>
<name>A0A0S2KGK7_9GAMM</name>
<feature type="transmembrane region" description="Helical" evidence="6">
    <location>
        <begin position="208"/>
        <end position="231"/>
    </location>
</feature>
<accession>A0A0S2KGK7</accession>
<evidence type="ECO:0000313" key="7">
    <source>
        <dbReference type="EMBL" id="ALO47418.1"/>
    </source>
</evidence>
<dbReference type="Proteomes" id="UP000065641">
    <property type="component" value="Chromosome"/>
</dbReference>
<dbReference type="PATRIC" id="fig|1249552.3.peg.2810"/>
<dbReference type="PANTHER" id="PTHR11706">
    <property type="entry name" value="SOLUTE CARRIER PROTEIN FAMILY 11 MEMBER"/>
    <property type="match status" value="1"/>
</dbReference>
<feature type="transmembrane region" description="Helical" evidence="6">
    <location>
        <begin position="303"/>
        <end position="327"/>
    </location>
</feature>
<keyword evidence="4 6" id="KW-0472">Membrane</keyword>
<evidence type="ECO:0000256" key="2">
    <source>
        <dbReference type="ARBA" id="ARBA00022692"/>
    </source>
</evidence>
<dbReference type="KEGG" id="pspi:PS2015_2786"/>
<evidence type="ECO:0000313" key="8">
    <source>
        <dbReference type="Proteomes" id="UP000065641"/>
    </source>
</evidence>
<feature type="transmembrane region" description="Helical" evidence="6">
    <location>
        <begin position="56"/>
        <end position="74"/>
    </location>
</feature>
<organism evidence="7 8">
    <name type="scientific">Pseudohongiella spirulinae</name>
    <dbReference type="NCBI Taxonomy" id="1249552"/>
    <lineage>
        <taxon>Bacteria</taxon>
        <taxon>Pseudomonadati</taxon>
        <taxon>Pseudomonadota</taxon>
        <taxon>Gammaproteobacteria</taxon>
        <taxon>Pseudomonadales</taxon>
        <taxon>Pseudohongiellaceae</taxon>
        <taxon>Pseudohongiella</taxon>
    </lineage>
</organism>
<dbReference type="Pfam" id="PF01566">
    <property type="entry name" value="Nramp"/>
    <property type="match status" value="1"/>
</dbReference>
<dbReference type="GO" id="GO:0005886">
    <property type="term" value="C:plasma membrane"/>
    <property type="evidence" value="ECO:0007669"/>
    <property type="project" value="TreeGrafter"/>
</dbReference>
<evidence type="ECO:0000256" key="4">
    <source>
        <dbReference type="ARBA" id="ARBA00023136"/>
    </source>
</evidence>
<feature type="transmembrane region" description="Helical" evidence="6">
    <location>
        <begin position="29"/>
        <end position="50"/>
    </location>
</feature>
<feature type="transmembrane region" description="Helical" evidence="6">
    <location>
        <begin position="141"/>
        <end position="159"/>
    </location>
</feature>
<feature type="transmembrane region" description="Helical" evidence="6">
    <location>
        <begin position="252"/>
        <end position="274"/>
    </location>
</feature>
<feature type="transmembrane region" description="Helical" evidence="6">
    <location>
        <begin position="348"/>
        <end position="368"/>
    </location>
</feature>
<feature type="transmembrane region" description="Helical" evidence="6">
    <location>
        <begin position="171"/>
        <end position="188"/>
    </location>
</feature>
<feature type="region of interest" description="Disordered" evidence="5">
    <location>
        <begin position="1"/>
        <end position="20"/>
    </location>
</feature>
<dbReference type="RefSeq" id="WP_058022810.1">
    <property type="nucleotide sequence ID" value="NZ_CP013189.1"/>
</dbReference>
<protein>
    <submittedName>
        <fullName evidence="7">Membrane protein</fullName>
    </submittedName>
</protein>
<evidence type="ECO:0000256" key="1">
    <source>
        <dbReference type="ARBA" id="ARBA00004141"/>
    </source>
</evidence>
<comment type="subcellular location">
    <subcellularLocation>
        <location evidence="1">Membrane</location>
        <topology evidence="1">Multi-pass membrane protein</topology>
    </subcellularLocation>
</comment>
<reference evidence="7 8" key="1">
    <citation type="submission" date="2015-11" db="EMBL/GenBank/DDBJ databases">
        <authorList>
            <person name="Zhang Y."/>
            <person name="Guo Z."/>
        </authorList>
    </citation>
    <scope>NUCLEOTIDE SEQUENCE [LARGE SCALE GENOMIC DNA]</scope>
    <source>
        <strain evidence="7 8">KCTC 32221</strain>
    </source>
</reference>
<keyword evidence="8" id="KW-1185">Reference proteome</keyword>
<dbReference type="AlphaFoldDB" id="A0A0S2KGK7"/>
<dbReference type="GO" id="GO:0005384">
    <property type="term" value="F:manganese ion transmembrane transporter activity"/>
    <property type="evidence" value="ECO:0007669"/>
    <property type="project" value="TreeGrafter"/>
</dbReference>
<feature type="transmembrane region" description="Helical" evidence="6">
    <location>
        <begin position="414"/>
        <end position="433"/>
    </location>
</feature>